<keyword evidence="3" id="KW-0378">Hydrolase</keyword>
<proteinExistence type="inferred from homology"/>
<dbReference type="GO" id="GO:0006508">
    <property type="term" value="P:proteolysis"/>
    <property type="evidence" value="ECO:0007669"/>
    <property type="project" value="UniProtKB-KW"/>
</dbReference>
<dbReference type="InterPro" id="IPR008269">
    <property type="entry name" value="Lon_proteolytic"/>
</dbReference>
<accession>A0A0H1R0L4</accession>
<comment type="caution">
    <text evidence="6">The sequence shown here is derived from an EMBL/GenBank/DDBJ whole genome shotgun (WGS) entry which is preliminary data.</text>
</comment>
<dbReference type="OrthoDB" id="106046at2157"/>
<evidence type="ECO:0000259" key="5">
    <source>
        <dbReference type="PROSITE" id="PS51786"/>
    </source>
</evidence>
<dbReference type="InterPro" id="IPR046844">
    <property type="entry name" value="Lon-like_helical"/>
</dbReference>
<dbReference type="EMBL" id="JXOJ01000002">
    <property type="protein sequence ID" value="KLK88614.1"/>
    <property type="molecule type" value="Genomic_DNA"/>
</dbReference>
<comment type="subcellular location">
    <subcellularLocation>
        <location evidence="1">Endomembrane system</location>
        <topology evidence="1">Multi-pass membrane protein</topology>
    </subcellularLocation>
</comment>
<evidence type="ECO:0000256" key="1">
    <source>
        <dbReference type="ARBA" id="ARBA00004127"/>
    </source>
</evidence>
<evidence type="ECO:0000313" key="7">
    <source>
        <dbReference type="Proteomes" id="UP000035301"/>
    </source>
</evidence>
<dbReference type="Pfam" id="PF20436">
    <property type="entry name" value="LonB_AAA-LID"/>
    <property type="match status" value="1"/>
</dbReference>
<keyword evidence="7" id="KW-1185">Reference proteome</keyword>
<dbReference type="Pfam" id="PF13654">
    <property type="entry name" value="AAA_32"/>
    <property type="match status" value="1"/>
</dbReference>
<dbReference type="GO" id="GO:0005524">
    <property type="term" value="F:ATP binding"/>
    <property type="evidence" value="ECO:0007669"/>
    <property type="project" value="InterPro"/>
</dbReference>
<name>A0A0H1R0L4_9EURY</name>
<dbReference type="InterPro" id="IPR027417">
    <property type="entry name" value="P-loop_NTPase"/>
</dbReference>
<feature type="coiled-coil region" evidence="4">
    <location>
        <begin position="200"/>
        <end position="227"/>
    </location>
</feature>
<dbReference type="PROSITE" id="PS51786">
    <property type="entry name" value="LON_PROTEOLYTIC"/>
    <property type="match status" value="1"/>
</dbReference>
<dbReference type="Pfam" id="PF05362">
    <property type="entry name" value="Lon_C"/>
    <property type="match status" value="1"/>
</dbReference>
<gene>
    <name evidence="6" type="ORF">SZ63_06355</name>
</gene>
<dbReference type="GO" id="GO:0030163">
    <property type="term" value="P:protein catabolic process"/>
    <property type="evidence" value="ECO:0007669"/>
    <property type="project" value="InterPro"/>
</dbReference>
<protein>
    <submittedName>
        <fullName evidence="6">ATP-dependent protease</fullName>
    </submittedName>
</protein>
<dbReference type="GO" id="GO:0004176">
    <property type="term" value="F:ATP-dependent peptidase activity"/>
    <property type="evidence" value="ECO:0007669"/>
    <property type="project" value="UniProtKB-UniRule"/>
</dbReference>
<dbReference type="GO" id="GO:0012505">
    <property type="term" value="C:endomembrane system"/>
    <property type="evidence" value="ECO:0007669"/>
    <property type="project" value="UniProtKB-SubCell"/>
</dbReference>
<dbReference type="Proteomes" id="UP000035301">
    <property type="component" value="Unassembled WGS sequence"/>
</dbReference>
<feature type="domain" description="Lon proteolytic" evidence="5">
    <location>
        <begin position="564"/>
        <end position="759"/>
    </location>
</feature>
<feature type="active site" evidence="3">
    <location>
        <position position="654"/>
    </location>
</feature>
<organism evidence="6 7">
    <name type="scientific">Methanoculleus sediminis</name>
    <dbReference type="NCBI Taxonomy" id="1550566"/>
    <lineage>
        <taxon>Archaea</taxon>
        <taxon>Methanobacteriati</taxon>
        <taxon>Methanobacteriota</taxon>
        <taxon>Stenosarchaea group</taxon>
        <taxon>Methanomicrobia</taxon>
        <taxon>Methanomicrobiales</taxon>
        <taxon>Methanomicrobiaceae</taxon>
        <taxon>Methanoculleus</taxon>
    </lineage>
</organism>
<dbReference type="Gene3D" id="1.10.8.60">
    <property type="match status" value="1"/>
</dbReference>
<dbReference type="InterPro" id="IPR014721">
    <property type="entry name" value="Ribsml_uS5_D2-typ_fold_subgr"/>
</dbReference>
<dbReference type="InterPro" id="IPR041699">
    <property type="entry name" value="AAA_32"/>
</dbReference>
<dbReference type="InterPro" id="IPR020568">
    <property type="entry name" value="Ribosomal_Su5_D2-typ_SF"/>
</dbReference>
<dbReference type="PANTHER" id="PTHR10046">
    <property type="entry name" value="ATP DEPENDENT LON PROTEASE FAMILY MEMBER"/>
    <property type="match status" value="1"/>
</dbReference>
<comment type="similarity">
    <text evidence="3">Belongs to the peptidase S16 family.</text>
</comment>
<dbReference type="Pfam" id="PF20437">
    <property type="entry name" value="LonC_helical"/>
    <property type="match status" value="1"/>
</dbReference>
<dbReference type="STRING" id="1550566.SZ63_06355"/>
<dbReference type="SUPFAM" id="SSF52540">
    <property type="entry name" value="P-loop containing nucleoside triphosphate hydrolases"/>
    <property type="match status" value="1"/>
</dbReference>
<keyword evidence="4" id="KW-0175">Coiled coil</keyword>
<keyword evidence="3" id="KW-0720">Serine protease</keyword>
<reference evidence="6 7" key="1">
    <citation type="journal article" date="2015" name="Int. J. Syst. Evol. Microbiol.">
        <title>Methanoculleus sediminis sp. nov., a methanogen from sediments near a submarine mud volcano.</title>
        <authorList>
            <person name="Chen S.C."/>
            <person name="Chen M.F."/>
            <person name="Lai M.C."/>
            <person name="Weng C.Y."/>
            <person name="Wu S.Y."/>
            <person name="Lin S."/>
            <person name="Yang T.F."/>
            <person name="Chen P.C."/>
        </authorList>
    </citation>
    <scope>NUCLEOTIDE SEQUENCE [LARGE SCALE GENOMIC DNA]</scope>
    <source>
        <strain evidence="6 7">S3Fa</strain>
    </source>
</reference>
<dbReference type="SUPFAM" id="SSF54211">
    <property type="entry name" value="Ribosomal protein S5 domain 2-like"/>
    <property type="match status" value="1"/>
</dbReference>
<dbReference type="GO" id="GO:0004252">
    <property type="term" value="F:serine-type endopeptidase activity"/>
    <property type="evidence" value="ECO:0007669"/>
    <property type="project" value="UniProtKB-UniRule"/>
</dbReference>
<dbReference type="Gene3D" id="3.30.230.10">
    <property type="match status" value="1"/>
</dbReference>
<dbReference type="PRINTS" id="PR00830">
    <property type="entry name" value="ENDOLAPTASE"/>
</dbReference>
<evidence type="ECO:0000256" key="4">
    <source>
        <dbReference type="SAM" id="Coils"/>
    </source>
</evidence>
<dbReference type="Gene3D" id="3.40.50.300">
    <property type="entry name" value="P-loop containing nucleotide triphosphate hydrolases"/>
    <property type="match status" value="2"/>
</dbReference>
<evidence type="ECO:0000256" key="2">
    <source>
        <dbReference type="ARBA" id="ARBA00022670"/>
    </source>
</evidence>
<dbReference type="InterPro" id="IPR046843">
    <property type="entry name" value="LonB_AAA-LID"/>
</dbReference>
<dbReference type="RefSeq" id="WP_048182797.1">
    <property type="nucleotide sequence ID" value="NZ_JXOJ01000002.1"/>
</dbReference>
<feature type="active site" evidence="3">
    <location>
        <position position="697"/>
    </location>
</feature>
<evidence type="ECO:0000313" key="6">
    <source>
        <dbReference type="EMBL" id="KLK88614.1"/>
    </source>
</evidence>
<keyword evidence="2 3" id="KW-0645">Protease</keyword>
<sequence>MIQPLDIGEYRNVYEPGKVECASTEEMRPLEEIIGQERALRALRFGLEIREAGFNVYAAGAQGTGRVRAVRSFLDELAKAKSRASDWVYVHNFENQYEPNAVALPAGKGTEFREDVKRFIEEARQALPRAFQSEEYARRRDETLQALQGNRTDLIARINQKAQEAGFVIQMSPIGLLTIPVIDGRPVPEEEFINLPDEVRAEVQRRRDALNTELRSTLRQVQDIERQGAEAVKDLNHDIALYAIGNLVAELQEKYADVPEVPGYIDAVQNDILENIQIFLGVPEQQQGVPPQFQAFMREIPFRKYEVNVVVDNAATEGAPVVFEQNPTFQNLLGKIEKEVQFGIFTTDFTMIRPGSLHRANGGYLVLEVEDLLRAPLSWDGLKTALKTGEAVIEEPGERMGFITAKTIKPEPIPLDIKVALIGTPMIYQILYRMDTDFKELFKVKADFDIVMERTDENANKYADFICNLVREENLRHLEREAIARVIEYGSRLAADREKLSTRFSAVADLIREANFYAAENGAEQIERRHVTKAIEEKIYRSNLIQQKIEEAIRRGIFLIDTGGEKVGQVNGLSVIGLGDFAFGRPSKVTASIGVGREGIVDIEREAALGGPIHTKGVLIISGYLNNNYARDKPLSLSARLVFEQSYEGIEGDSASSTELYALLSALSGLPLKQYLAVTGSVNQRGEVQAIGGVNEKLEGFFEVCKAKGLDGSQGALIPASNVQNLMLKEEIVEAAKAGKFRIYPVRTIDEGIEVLTGVPAGIQREDGTYEEGTVNYLVDRRLREMAETMRGFQPTTAK</sequence>
<evidence type="ECO:0000256" key="3">
    <source>
        <dbReference type="PROSITE-ProRule" id="PRU01122"/>
    </source>
</evidence>
<dbReference type="PATRIC" id="fig|1550566.3.peg.1379"/>
<dbReference type="InterPro" id="IPR027065">
    <property type="entry name" value="Lon_Prtase"/>
</dbReference>
<dbReference type="AlphaFoldDB" id="A0A0H1R0L4"/>